<reference evidence="2" key="1">
    <citation type="submission" date="2016-04" db="EMBL/GenBank/DDBJ databases">
        <authorList>
            <person name="Chen L."/>
            <person name="Zhuang W."/>
            <person name="Wang G."/>
        </authorList>
    </citation>
    <scope>NUCLEOTIDE SEQUENCE [LARGE SCALE GENOMIC DNA]</scope>
    <source>
        <strain evidence="2">208</strain>
    </source>
</reference>
<evidence type="ECO:0000313" key="1">
    <source>
        <dbReference type="EMBL" id="OQP52737.1"/>
    </source>
</evidence>
<dbReference type="OrthoDB" id="680797at2"/>
<gene>
    <name evidence="1" type="ORF">A4R26_28325</name>
</gene>
<dbReference type="Gene3D" id="2.40.30.100">
    <property type="entry name" value="AF2212/PG0164-like"/>
    <property type="match status" value="1"/>
</dbReference>
<dbReference type="STRING" id="550983.A4R26_28325"/>
<dbReference type="Pfam" id="PF08922">
    <property type="entry name" value="DUF1905"/>
    <property type="match status" value="1"/>
</dbReference>
<dbReference type="InterPro" id="IPR037079">
    <property type="entry name" value="AF2212/PG0164-like_sf"/>
</dbReference>
<protein>
    <recommendedName>
        <fullName evidence="3">DUF1905 domain-containing protein</fullName>
    </recommendedName>
</protein>
<dbReference type="InterPro" id="IPR015018">
    <property type="entry name" value="DUF1905"/>
</dbReference>
<evidence type="ECO:0000313" key="2">
    <source>
        <dbReference type="Proteomes" id="UP000192276"/>
    </source>
</evidence>
<name>A0A1V9F389_9BACT</name>
<dbReference type="Proteomes" id="UP000192276">
    <property type="component" value="Unassembled WGS sequence"/>
</dbReference>
<accession>A0A1V9F389</accession>
<comment type="caution">
    <text evidence="1">The sequence shown here is derived from an EMBL/GenBank/DDBJ whole genome shotgun (WGS) entry which is preliminary data.</text>
</comment>
<organism evidence="1 2">
    <name type="scientific">Niastella populi</name>
    <dbReference type="NCBI Taxonomy" id="550983"/>
    <lineage>
        <taxon>Bacteria</taxon>
        <taxon>Pseudomonadati</taxon>
        <taxon>Bacteroidota</taxon>
        <taxon>Chitinophagia</taxon>
        <taxon>Chitinophagales</taxon>
        <taxon>Chitinophagaceae</taxon>
        <taxon>Niastella</taxon>
    </lineage>
</organism>
<keyword evidence="2" id="KW-1185">Reference proteome</keyword>
<dbReference type="AlphaFoldDB" id="A0A1V9F389"/>
<sequence length="172" mass="19391">MPVTFTTTLLQFAQQGEKTGWTYIEIPADVAQKIKPDNRKSFRVKGKIDNFAIKSVAVMPMGGGNFILAVNAEMRKGIGKRKGAMVKVQLQEDKATIPVNAELLACLKDDPEAEAYFNSLSNSHRSYFSKWIDGAKTEATRTNRLVKTMTALAKKWDYGRMIREGKQNKEEW</sequence>
<dbReference type="SUPFAM" id="SSF141694">
    <property type="entry name" value="AF2212/PG0164-like"/>
    <property type="match status" value="1"/>
</dbReference>
<dbReference type="Pfam" id="PF13376">
    <property type="entry name" value="OmdA"/>
    <property type="match status" value="1"/>
</dbReference>
<dbReference type="RefSeq" id="WP_081169691.1">
    <property type="nucleotide sequence ID" value="NZ_LWBP01000212.1"/>
</dbReference>
<evidence type="ECO:0008006" key="3">
    <source>
        <dbReference type="Google" id="ProtNLM"/>
    </source>
</evidence>
<proteinExistence type="predicted"/>
<dbReference type="EMBL" id="LWBP01000212">
    <property type="protein sequence ID" value="OQP52737.1"/>
    <property type="molecule type" value="Genomic_DNA"/>
</dbReference>